<dbReference type="Proteomes" id="UP000002432">
    <property type="component" value="Chromosome"/>
</dbReference>
<dbReference type="OrthoDB" id="123407at2"/>
<evidence type="ECO:0000259" key="8">
    <source>
        <dbReference type="PROSITE" id="PS51677"/>
    </source>
</evidence>
<dbReference type="SUPFAM" id="SSF88713">
    <property type="entry name" value="Glycoside hydrolase/deacetylase"/>
    <property type="match status" value="1"/>
</dbReference>
<dbReference type="GO" id="GO:0006508">
    <property type="term" value="P:proteolysis"/>
    <property type="evidence" value="ECO:0007669"/>
    <property type="project" value="InterPro"/>
</dbReference>
<feature type="chain" id="PRO_5004191825" evidence="7">
    <location>
        <begin position="20"/>
        <end position="871"/>
    </location>
</feature>
<dbReference type="InterPro" id="IPR011330">
    <property type="entry name" value="Glyco_hydro/deAcase_b/a-brl"/>
</dbReference>
<dbReference type="PROSITE" id="PS50005">
    <property type="entry name" value="TPR"/>
    <property type="match status" value="3"/>
</dbReference>
<dbReference type="InterPro" id="IPR011600">
    <property type="entry name" value="Pept_C14_caspase"/>
</dbReference>
<gene>
    <name evidence="9" type="ordered locus">Acid345_0287</name>
</gene>
<dbReference type="SUPFAM" id="SSF52129">
    <property type="entry name" value="Caspase-like"/>
    <property type="match status" value="1"/>
</dbReference>
<feature type="signal peptide" evidence="7">
    <location>
        <begin position="1"/>
        <end position="19"/>
    </location>
</feature>
<evidence type="ECO:0000256" key="3">
    <source>
        <dbReference type="ARBA" id="ARBA00022801"/>
    </source>
</evidence>
<dbReference type="HOGENOM" id="CLU_324368_0_0_0"/>
<dbReference type="GO" id="GO:0046872">
    <property type="term" value="F:metal ion binding"/>
    <property type="evidence" value="ECO:0007669"/>
    <property type="project" value="UniProtKB-KW"/>
</dbReference>
<evidence type="ECO:0000313" key="10">
    <source>
        <dbReference type="Proteomes" id="UP000002432"/>
    </source>
</evidence>
<dbReference type="GO" id="GO:0004197">
    <property type="term" value="F:cysteine-type endopeptidase activity"/>
    <property type="evidence" value="ECO:0007669"/>
    <property type="project" value="InterPro"/>
</dbReference>
<evidence type="ECO:0000256" key="4">
    <source>
        <dbReference type="ARBA" id="ARBA00023277"/>
    </source>
</evidence>
<feature type="repeat" description="TPR" evidence="5">
    <location>
        <begin position="822"/>
        <end position="855"/>
    </location>
</feature>
<dbReference type="InterPro" id="IPR029030">
    <property type="entry name" value="Caspase-like_dom_sf"/>
</dbReference>
<sequence>MKLLRLLCLALLLAAPVFAQAPVAQQMDTIVAAYRQIIVLTDGEASLDQINRDRVAIIGEAMFEENHLRIAALNGSLIGSDGKPASVPITEFLTRVESNGDYRDADKLVFRDTFDELQDIVGQLPPELKKRVTDDIAALDQIQALYQKEISATFGKFATRAMPVRREAWTKYVEFLKTKYARERILKEHDATLPPTETRGAIKAKRRDEIFGTELPPKTILLTFDDGPHPKYTDQVLEILKAHNIQGVFFEVGKNLGTVDDKGEVKLTPTAKAAYRVLEHGSAIGNHSYSHPVLPKLDAAKQTEEIQSTNKLIAYVQKSDPTVFRPPYGAVNDAVLKVSEGDKLKAMIWNIDSMDWADPVPSSIVQRVLDEVKKQGRGIILFHDIHKQVISVLPTLIDELEKDGYTFASWNGTEVTTGMRGTQVASEPPPVQSMYHDSWAAVIGIDDYKNWPKLRYAANDATAVRDVLVDKYKFKPDHVFLLTNEQATRQNILSLLGDKLGNPDMVNKDDRVFVFFAGHGATRKLASGRELGYIIPVEADLSSYEGQAISMTNFQDIAEAIPAKHLLFVMDSCYSGLALTRGAPMANSQNYLQEIARREARQMFTAGGADQQVADGGPNGHSVFTWTLLQALDGRADLNGDGVITASELATYVSPAVSALSQQTPSFGNLPGSQGGDFIFELKHESEFLESNSTQLNDDAIRLNSEIEKLRVANDEKERQNEQLRQEIAALKAGKETVAMVTRGAAEPSSPKSAFALNDEGMRLYKEKKYEEALAKFKEAAELAPTNALFANNTGFAFFRLAKYAEAAEWYQKSITIDPSRAIAYVNLGDADLKVDKRDDALKAFQKYLELMPNGKSAEYVRAKVSELQGK</sequence>
<evidence type="ECO:0000256" key="1">
    <source>
        <dbReference type="ARBA" id="ARBA00022723"/>
    </source>
</evidence>
<dbReference type="eggNOG" id="COG4249">
    <property type="taxonomic scope" value="Bacteria"/>
</dbReference>
<dbReference type="KEGG" id="aba:Acid345_0287"/>
<dbReference type="InterPro" id="IPR018247">
    <property type="entry name" value="EF_Hand_1_Ca_BS"/>
</dbReference>
<dbReference type="STRING" id="204669.Acid345_0287"/>
<dbReference type="InterPro" id="IPR011990">
    <property type="entry name" value="TPR-like_helical_dom_sf"/>
</dbReference>
<keyword evidence="5" id="KW-0802">TPR repeat</keyword>
<dbReference type="eggNOG" id="COG0726">
    <property type="taxonomic scope" value="Bacteria"/>
</dbReference>
<dbReference type="EMBL" id="CP000360">
    <property type="protein sequence ID" value="ABF39292.1"/>
    <property type="molecule type" value="Genomic_DNA"/>
</dbReference>
<dbReference type="PROSITE" id="PS51677">
    <property type="entry name" value="NODB"/>
    <property type="match status" value="1"/>
</dbReference>
<dbReference type="Gene3D" id="3.40.50.1460">
    <property type="match status" value="1"/>
</dbReference>
<dbReference type="RefSeq" id="WP_011521094.1">
    <property type="nucleotide sequence ID" value="NC_008009.1"/>
</dbReference>
<feature type="repeat" description="TPR" evidence="5">
    <location>
        <begin position="788"/>
        <end position="821"/>
    </location>
</feature>
<protein>
    <submittedName>
        <fullName evidence="9">Polysaccharide deacetylase</fullName>
    </submittedName>
</protein>
<keyword evidence="6" id="KW-0175">Coiled coil</keyword>
<dbReference type="AlphaFoldDB" id="Q1IV08"/>
<evidence type="ECO:0000313" key="9">
    <source>
        <dbReference type="EMBL" id="ABF39292.1"/>
    </source>
</evidence>
<evidence type="ECO:0000256" key="5">
    <source>
        <dbReference type="PROSITE-ProRule" id="PRU00339"/>
    </source>
</evidence>
<organism evidence="9 10">
    <name type="scientific">Koribacter versatilis (strain Ellin345)</name>
    <dbReference type="NCBI Taxonomy" id="204669"/>
    <lineage>
        <taxon>Bacteria</taxon>
        <taxon>Pseudomonadati</taxon>
        <taxon>Acidobacteriota</taxon>
        <taxon>Terriglobia</taxon>
        <taxon>Terriglobales</taxon>
        <taxon>Candidatus Korobacteraceae</taxon>
        <taxon>Candidatus Korobacter</taxon>
    </lineage>
</organism>
<proteinExistence type="predicted"/>
<dbReference type="InterPro" id="IPR019734">
    <property type="entry name" value="TPR_rpt"/>
</dbReference>
<keyword evidence="10" id="KW-1185">Reference proteome</keyword>
<feature type="coiled-coil region" evidence="6">
    <location>
        <begin position="700"/>
        <end position="734"/>
    </location>
</feature>
<keyword evidence="4" id="KW-0119">Carbohydrate metabolism</keyword>
<dbReference type="eggNOG" id="COG0457">
    <property type="taxonomic scope" value="Bacteria"/>
</dbReference>
<dbReference type="Pfam" id="PF01522">
    <property type="entry name" value="Polysacc_deac_1"/>
    <property type="match status" value="1"/>
</dbReference>
<keyword evidence="2 7" id="KW-0732">Signal</keyword>
<keyword evidence="3" id="KW-0378">Hydrolase</keyword>
<reference evidence="9 10" key="1">
    <citation type="journal article" date="2009" name="Appl. Environ. Microbiol.">
        <title>Three genomes from the phylum Acidobacteria provide insight into the lifestyles of these microorganisms in soils.</title>
        <authorList>
            <person name="Ward N.L."/>
            <person name="Challacombe J.F."/>
            <person name="Janssen P.H."/>
            <person name="Henrissat B."/>
            <person name="Coutinho P.M."/>
            <person name="Wu M."/>
            <person name="Xie G."/>
            <person name="Haft D.H."/>
            <person name="Sait M."/>
            <person name="Badger J."/>
            <person name="Barabote R.D."/>
            <person name="Bradley B."/>
            <person name="Brettin T.S."/>
            <person name="Brinkac L.M."/>
            <person name="Bruce D."/>
            <person name="Creasy T."/>
            <person name="Daugherty S.C."/>
            <person name="Davidsen T.M."/>
            <person name="DeBoy R.T."/>
            <person name="Detter J.C."/>
            <person name="Dodson R.J."/>
            <person name="Durkin A.S."/>
            <person name="Ganapathy A."/>
            <person name="Gwinn-Giglio M."/>
            <person name="Han C.S."/>
            <person name="Khouri H."/>
            <person name="Kiss H."/>
            <person name="Kothari S.P."/>
            <person name="Madupu R."/>
            <person name="Nelson K.E."/>
            <person name="Nelson W.C."/>
            <person name="Paulsen I."/>
            <person name="Penn K."/>
            <person name="Ren Q."/>
            <person name="Rosovitz M.J."/>
            <person name="Selengut J.D."/>
            <person name="Shrivastava S."/>
            <person name="Sullivan S.A."/>
            <person name="Tapia R."/>
            <person name="Thompson L.S."/>
            <person name="Watkins K.L."/>
            <person name="Yang Q."/>
            <person name="Yu C."/>
            <person name="Zafar N."/>
            <person name="Zhou L."/>
            <person name="Kuske C.R."/>
        </authorList>
    </citation>
    <scope>NUCLEOTIDE SEQUENCE [LARGE SCALE GENOMIC DNA]</scope>
    <source>
        <strain evidence="9 10">Ellin345</strain>
    </source>
</reference>
<dbReference type="InterPro" id="IPR002509">
    <property type="entry name" value="NODB_dom"/>
</dbReference>
<dbReference type="SUPFAM" id="SSF48452">
    <property type="entry name" value="TPR-like"/>
    <property type="match status" value="1"/>
</dbReference>
<dbReference type="SMART" id="SM00028">
    <property type="entry name" value="TPR"/>
    <property type="match status" value="3"/>
</dbReference>
<accession>Q1IV08</accession>
<dbReference type="Pfam" id="PF00656">
    <property type="entry name" value="Peptidase_C14"/>
    <property type="match status" value="1"/>
</dbReference>
<dbReference type="CDD" id="cd10917">
    <property type="entry name" value="CE4_NodB_like_6s_7s"/>
    <property type="match status" value="1"/>
</dbReference>
<evidence type="ECO:0000256" key="2">
    <source>
        <dbReference type="ARBA" id="ARBA00022729"/>
    </source>
</evidence>
<dbReference type="Gene3D" id="1.25.40.10">
    <property type="entry name" value="Tetratricopeptide repeat domain"/>
    <property type="match status" value="1"/>
</dbReference>
<dbReference type="PANTHER" id="PTHR46471">
    <property type="entry name" value="CHITIN DEACETYLASE"/>
    <property type="match status" value="1"/>
</dbReference>
<name>Q1IV08_KORVE</name>
<evidence type="ECO:0000256" key="7">
    <source>
        <dbReference type="SAM" id="SignalP"/>
    </source>
</evidence>
<dbReference type="Gene3D" id="3.20.20.370">
    <property type="entry name" value="Glycoside hydrolase/deacetylase"/>
    <property type="match status" value="1"/>
</dbReference>
<dbReference type="GO" id="GO:0005975">
    <property type="term" value="P:carbohydrate metabolic process"/>
    <property type="evidence" value="ECO:0007669"/>
    <property type="project" value="InterPro"/>
</dbReference>
<dbReference type="Pfam" id="PF13432">
    <property type="entry name" value="TPR_16"/>
    <property type="match status" value="1"/>
</dbReference>
<dbReference type="GO" id="GO:0016810">
    <property type="term" value="F:hydrolase activity, acting on carbon-nitrogen (but not peptide) bonds"/>
    <property type="evidence" value="ECO:0007669"/>
    <property type="project" value="InterPro"/>
</dbReference>
<dbReference type="EnsemblBacteria" id="ABF39292">
    <property type="protein sequence ID" value="ABF39292"/>
    <property type="gene ID" value="Acid345_0287"/>
</dbReference>
<dbReference type="PROSITE" id="PS00018">
    <property type="entry name" value="EF_HAND_1"/>
    <property type="match status" value="1"/>
</dbReference>
<feature type="repeat" description="TPR" evidence="5">
    <location>
        <begin position="754"/>
        <end position="787"/>
    </location>
</feature>
<evidence type="ECO:0000256" key="6">
    <source>
        <dbReference type="SAM" id="Coils"/>
    </source>
</evidence>
<feature type="domain" description="NodB homology" evidence="8">
    <location>
        <begin position="218"/>
        <end position="408"/>
    </location>
</feature>
<dbReference type="PANTHER" id="PTHR46471:SF2">
    <property type="entry name" value="CHITIN DEACETYLASE-RELATED"/>
    <property type="match status" value="1"/>
</dbReference>
<keyword evidence="1" id="KW-0479">Metal-binding</keyword>